<dbReference type="PANTHER" id="PTHR32089:SF112">
    <property type="entry name" value="LYSOZYME-LIKE PROTEIN-RELATED"/>
    <property type="match status" value="1"/>
</dbReference>
<accession>A0A4U7JB34</accession>
<protein>
    <submittedName>
        <fullName evidence="2">Uncharacterized protein</fullName>
    </submittedName>
</protein>
<dbReference type="KEGG" id="rher:EHE19_018885"/>
<dbReference type="RefSeq" id="WP_137698782.1">
    <property type="nucleotide sequence ID" value="NZ_CP061336.1"/>
</dbReference>
<dbReference type="Gene3D" id="1.10.287.950">
    <property type="entry name" value="Methyl-accepting chemotaxis protein"/>
    <property type="match status" value="1"/>
</dbReference>
<name>A0A4U7JB34_9FIRM</name>
<dbReference type="GO" id="GO:0007165">
    <property type="term" value="P:signal transduction"/>
    <property type="evidence" value="ECO:0007669"/>
    <property type="project" value="UniProtKB-KW"/>
</dbReference>
<keyword evidence="3" id="KW-1185">Reference proteome</keyword>
<evidence type="ECO:0000256" key="1">
    <source>
        <dbReference type="ARBA" id="ARBA00023224"/>
    </source>
</evidence>
<evidence type="ECO:0000313" key="2">
    <source>
        <dbReference type="EMBL" id="QNU66864.1"/>
    </source>
</evidence>
<dbReference type="InterPro" id="IPR004089">
    <property type="entry name" value="MCPsignal_dom"/>
</dbReference>
<dbReference type="PANTHER" id="PTHR32089">
    <property type="entry name" value="METHYL-ACCEPTING CHEMOTAXIS PROTEIN MCPB"/>
    <property type="match status" value="1"/>
</dbReference>
<proteinExistence type="predicted"/>
<dbReference type="GO" id="GO:0016020">
    <property type="term" value="C:membrane"/>
    <property type="evidence" value="ECO:0007669"/>
    <property type="project" value="InterPro"/>
</dbReference>
<reference evidence="2 3" key="1">
    <citation type="submission" date="2020-09" db="EMBL/GenBank/DDBJ databases">
        <title>Characterization and genome sequencing of Ruminiclostridium sp. nov. MA18.</title>
        <authorList>
            <person name="Rettenmaier R."/>
            <person name="Kowollik M.-L."/>
            <person name="Liebl W."/>
            <person name="Zverlov V."/>
        </authorList>
    </citation>
    <scope>NUCLEOTIDE SEQUENCE [LARGE SCALE GENOMIC DNA]</scope>
    <source>
        <strain evidence="2 3">MA18</strain>
    </source>
</reference>
<organism evidence="2 3">
    <name type="scientific">Ruminiclostridium herbifermentans</name>
    <dbReference type="NCBI Taxonomy" id="2488810"/>
    <lineage>
        <taxon>Bacteria</taxon>
        <taxon>Bacillati</taxon>
        <taxon>Bacillota</taxon>
        <taxon>Clostridia</taxon>
        <taxon>Eubacteriales</taxon>
        <taxon>Oscillospiraceae</taxon>
        <taxon>Ruminiclostridium</taxon>
    </lineage>
</organism>
<dbReference type="Proteomes" id="UP000306409">
    <property type="component" value="Chromosome"/>
</dbReference>
<dbReference type="OrthoDB" id="2542987at2"/>
<dbReference type="SMART" id="SM00283">
    <property type="entry name" value="MA"/>
    <property type="match status" value="1"/>
</dbReference>
<keyword evidence="1" id="KW-0807">Transducer</keyword>
<dbReference type="AlphaFoldDB" id="A0A4U7JB34"/>
<gene>
    <name evidence="2" type="ORF">EHE19_018885</name>
</gene>
<evidence type="ECO:0000313" key="3">
    <source>
        <dbReference type="Proteomes" id="UP000306409"/>
    </source>
</evidence>
<sequence>MNNEIKVKVMDGYDINRVNKVNIGITWCVVMAMIIQTFITEPINIAISNAINAMPVAIFATVLYFIPIKRFIKSLLFGLIPVTAITALFALNGFALDFHYVYCLSAVMIALYFNSKLVIIFGIVVDIAMLFLYFTNHANFLGSNDSIATIVCIFISYNAITVALYFLTKWGNGLIDASNSKREEADLLLKKIQESFVQIDKGTDILNENINSVNNNLKATTQSSSKVINAMNEMSLAITDEASSIYETNEKMSDSIALVNETREYATILSEKSNSMEQMVIEGNTKINEISKQNSIISSSVGSALTTVTELQQSMKEVNEALNEISEITEQINLLSLNAAIEAARAGEYGRGFAVVSEEVRKLADKSRGTADKISTIVSDVTSKSMETLQMVSLGDNSVKQGEKMLQDVNEYFEQMKSAIIDTNKFILKSIQGTNQVAEKFIDIQKRVENVASISEENSASIEEVLSTVEEENNEIIEISKSMENISHLSAELKKMIV</sequence>
<dbReference type="PROSITE" id="PS50111">
    <property type="entry name" value="CHEMOTAXIS_TRANSDUC_2"/>
    <property type="match status" value="1"/>
</dbReference>
<dbReference type="SUPFAM" id="SSF58104">
    <property type="entry name" value="Methyl-accepting chemotaxis protein (MCP) signaling domain"/>
    <property type="match status" value="1"/>
</dbReference>
<dbReference type="EMBL" id="CP061336">
    <property type="protein sequence ID" value="QNU66864.1"/>
    <property type="molecule type" value="Genomic_DNA"/>
</dbReference>
<dbReference type="Pfam" id="PF00015">
    <property type="entry name" value="MCPsignal"/>
    <property type="match status" value="1"/>
</dbReference>